<keyword evidence="3 6" id="KW-0812">Transmembrane</keyword>
<keyword evidence="8" id="KW-1185">Reference proteome</keyword>
<keyword evidence="2" id="KW-1003">Cell membrane</keyword>
<dbReference type="EMBL" id="JFKE01000001">
    <property type="protein sequence ID" value="KAJ57369.1"/>
    <property type="molecule type" value="Genomic_DNA"/>
</dbReference>
<dbReference type="RefSeq" id="WP_035255673.1">
    <property type="nucleotide sequence ID" value="NZ_JFKE01000001.1"/>
</dbReference>
<comment type="subcellular location">
    <subcellularLocation>
        <location evidence="1">Cell membrane</location>
        <topology evidence="1">Multi-pass membrane protein</topology>
    </subcellularLocation>
</comment>
<feature type="transmembrane region" description="Helical" evidence="6">
    <location>
        <begin position="12"/>
        <end position="31"/>
    </location>
</feature>
<comment type="caution">
    <text evidence="7">The sequence shown here is derived from an EMBL/GenBank/DDBJ whole genome shotgun (WGS) entry which is preliminary data.</text>
</comment>
<dbReference type="PANTHER" id="PTHR30086">
    <property type="entry name" value="ARGININE EXPORTER PROTEIN ARGO"/>
    <property type="match status" value="1"/>
</dbReference>
<dbReference type="Pfam" id="PF01810">
    <property type="entry name" value="LysE"/>
    <property type="match status" value="1"/>
</dbReference>
<evidence type="ECO:0000313" key="7">
    <source>
        <dbReference type="EMBL" id="KAJ57369.1"/>
    </source>
</evidence>
<evidence type="ECO:0000313" key="8">
    <source>
        <dbReference type="Proteomes" id="UP000026249"/>
    </source>
</evidence>
<organism evidence="7 8">
    <name type="scientific">Actibacterium mucosum KCTC 23349</name>
    <dbReference type="NCBI Taxonomy" id="1454373"/>
    <lineage>
        <taxon>Bacteria</taxon>
        <taxon>Pseudomonadati</taxon>
        <taxon>Pseudomonadota</taxon>
        <taxon>Alphaproteobacteria</taxon>
        <taxon>Rhodobacterales</taxon>
        <taxon>Roseobacteraceae</taxon>
        <taxon>Actibacterium</taxon>
    </lineage>
</organism>
<protein>
    <submittedName>
        <fullName evidence="7">Amino acid transporter LysE</fullName>
    </submittedName>
</protein>
<dbReference type="AlphaFoldDB" id="A0A037ZMP8"/>
<dbReference type="InterPro" id="IPR001123">
    <property type="entry name" value="LeuE-type"/>
</dbReference>
<feature type="transmembrane region" description="Helical" evidence="6">
    <location>
        <begin position="145"/>
        <end position="168"/>
    </location>
</feature>
<sequence length="206" mass="21518">MTLGYGDLALYAGALLVLFLTPGPVWVALIARALSGGFNAAWPLALGVVIGDVLWSVLAIFGISWILSVYGGFLVALKYVAAGMFLVMGVLIIKNADHTIAENSRLTRPGMVAGFLAGLAVILGNPKAILFYMGMLPGFFDLSALTAWDVVMIATLSAIVPLVGNLILAGSLEGARRLLTSAKALRRMNISAGVLMIGVGLVIPFT</sequence>
<evidence type="ECO:0000256" key="1">
    <source>
        <dbReference type="ARBA" id="ARBA00004651"/>
    </source>
</evidence>
<dbReference type="GO" id="GO:0005886">
    <property type="term" value="C:plasma membrane"/>
    <property type="evidence" value="ECO:0007669"/>
    <property type="project" value="UniProtKB-SubCell"/>
</dbReference>
<name>A0A037ZMP8_9RHOB</name>
<proteinExistence type="predicted"/>
<evidence type="ECO:0000256" key="4">
    <source>
        <dbReference type="ARBA" id="ARBA00022989"/>
    </source>
</evidence>
<feature type="transmembrane region" description="Helical" evidence="6">
    <location>
        <begin position="43"/>
        <end position="67"/>
    </location>
</feature>
<evidence type="ECO:0000256" key="3">
    <source>
        <dbReference type="ARBA" id="ARBA00022692"/>
    </source>
</evidence>
<keyword evidence="4 6" id="KW-1133">Transmembrane helix</keyword>
<feature type="transmembrane region" description="Helical" evidence="6">
    <location>
        <begin position="188"/>
        <end position="205"/>
    </location>
</feature>
<evidence type="ECO:0000256" key="5">
    <source>
        <dbReference type="ARBA" id="ARBA00023136"/>
    </source>
</evidence>
<dbReference type="Proteomes" id="UP000026249">
    <property type="component" value="Unassembled WGS sequence"/>
</dbReference>
<gene>
    <name evidence="7" type="ORF">ACMU_02380</name>
</gene>
<keyword evidence="5 6" id="KW-0472">Membrane</keyword>
<dbReference type="GO" id="GO:0015171">
    <property type="term" value="F:amino acid transmembrane transporter activity"/>
    <property type="evidence" value="ECO:0007669"/>
    <property type="project" value="TreeGrafter"/>
</dbReference>
<dbReference type="OrthoDB" id="9804822at2"/>
<evidence type="ECO:0000256" key="2">
    <source>
        <dbReference type="ARBA" id="ARBA00022475"/>
    </source>
</evidence>
<reference evidence="7 8" key="1">
    <citation type="submission" date="2014-03" db="EMBL/GenBank/DDBJ databases">
        <title>Draft Genome Sequence of Actibacterium mucosum KCTC 23349, a Marine Alphaproteobacterium with Complex Ionic Requirements Isolated from Mediterranean Seawater at Malvarrosa Beach, Valencia, Spain.</title>
        <authorList>
            <person name="Arahal D.R."/>
            <person name="Shao Z."/>
            <person name="Lai Q."/>
            <person name="Pujalte M.J."/>
        </authorList>
    </citation>
    <scope>NUCLEOTIDE SEQUENCE [LARGE SCALE GENOMIC DNA]</scope>
    <source>
        <strain evidence="7 8">KCTC 23349</strain>
    </source>
</reference>
<accession>A0A037ZMP8</accession>
<feature type="transmembrane region" description="Helical" evidence="6">
    <location>
        <begin position="73"/>
        <end position="93"/>
    </location>
</feature>
<dbReference type="PANTHER" id="PTHR30086:SF20">
    <property type="entry name" value="ARGININE EXPORTER PROTEIN ARGO-RELATED"/>
    <property type="match status" value="1"/>
</dbReference>
<evidence type="ECO:0000256" key="6">
    <source>
        <dbReference type="SAM" id="Phobius"/>
    </source>
</evidence>
<feature type="transmembrane region" description="Helical" evidence="6">
    <location>
        <begin position="113"/>
        <end position="133"/>
    </location>
</feature>
<dbReference type="STRING" id="1454373.ACMU_02380"/>